<keyword evidence="6" id="KW-1185">Reference proteome</keyword>
<comment type="caution">
    <text evidence="5">The sequence shown here is derived from an EMBL/GenBank/DDBJ whole genome shotgun (WGS) entry which is preliminary data.</text>
</comment>
<keyword evidence="3" id="KW-0238">DNA-binding</keyword>
<dbReference type="InterPro" id="IPR000055">
    <property type="entry name" value="Restrct_endonuc_typeI_TRD"/>
</dbReference>
<dbReference type="Proteomes" id="UP000003529">
    <property type="component" value="Unassembled WGS sequence"/>
</dbReference>
<evidence type="ECO:0000256" key="1">
    <source>
        <dbReference type="ARBA" id="ARBA00010923"/>
    </source>
</evidence>
<feature type="domain" description="Type I restriction modification DNA specificity" evidence="4">
    <location>
        <begin position="14"/>
        <end position="194"/>
    </location>
</feature>
<dbReference type="Pfam" id="PF01420">
    <property type="entry name" value="Methylase_S"/>
    <property type="match status" value="2"/>
</dbReference>
<dbReference type="eggNOG" id="COG0732">
    <property type="taxonomic scope" value="Bacteria"/>
</dbReference>
<dbReference type="HOGENOM" id="CLU_021095_0_2_9"/>
<dbReference type="PANTHER" id="PTHR30408">
    <property type="entry name" value="TYPE-1 RESTRICTION ENZYME ECOKI SPECIFICITY PROTEIN"/>
    <property type="match status" value="1"/>
</dbReference>
<dbReference type="OrthoDB" id="9811611at2"/>
<sequence length="407" mass="47189">MRNKPRIRFKGFAEDWEQCKLGNLGTLKNGMNFSKEAMGKGYPFINLQNIFGSNVIDLTKLEKAEATDSQLKDYNLQKGDVLFVRSSVKLEGVGEAALISEDLKDTTFSGFIIRFRDNYGLDYNFKRFIFITVLIRNQIMSQATNSANKNISQSVLNNLYLFIPTKDEQSKIGLIFSKLDKCITLHQRKLEKLKLAKKALLQKLFPKNGSQFPEIRFKGFTDAWEQCKFSDITYLSGIKNKENKPYESYSISNEFGFIPQDEQFENGGTMKTADKSMYYIVSQNSFAYNPARINVGSIGYYDKPDNVIVSSLYEVFKTTDIVSDKFLWHWFKSNQFNRLIEKYQEGGVRLYFYYDKLCKGTIELPTINEQNKISNLLDDLDMYITLHQRKLDKLQEVKKGLLQKMFV</sequence>
<dbReference type="SUPFAM" id="SSF116734">
    <property type="entry name" value="DNA methylase specificity domain"/>
    <property type="match status" value="2"/>
</dbReference>
<dbReference type="GO" id="GO:0003677">
    <property type="term" value="F:DNA binding"/>
    <property type="evidence" value="ECO:0007669"/>
    <property type="project" value="UniProtKB-KW"/>
</dbReference>
<evidence type="ECO:0000313" key="5">
    <source>
        <dbReference type="EMBL" id="EEP65780.1"/>
    </source>
</evidence>
<evidence type="ECO:0000313" key="6">
    <source>
        <dbReference type="Proteomes" id="UP000003529"/>
    </source>
</evidence>
<comment type="similarity">
    <text evidence="1">Belongs to the type-I restriction system S methylase family.</text>
</comment>
<gene>
    <name evidence="5" type="ORF">VEIDISOL_00868</name>
</gene>
<protein>
    <submittedName>
        <fullName evidence="5">Type I restriction modification DNA specificity domain protein</fullName>
    </submittedName>
</protein>
<dbReference type="GO" id="GO:0009307">
    <property type="term" value="P:DNA restriction-modification system"/>
    <property type="evidence" value="ECO:0007669"/>
    <property type="project" value="UniProtKB-KW"/>
</dbReference>
<organism evidence="5 6">
    <name type="scientific">Veillonella dispar ATCC 17748</name>
    <dbReference type="NCBI Taxonomy" id="546273"/>
    <lineage>
        <taxon>Bacteria</taxon>
        <taxon>Bacillati</taxon>
        <taxon>Bacillota</taxon>
        <taxon>Negativicutes</taxon>
        <taxon>Veillonellales</taxon>
        <taxon>Veillonellaceae</taxon>
        <taxon>Veillonella</taxon>
    </lineage>
</organism>
<dbReference type="RefSeq" id="WP_005386155.1">
    <property type="nucleotide sequence ID" value="NZ_GG667604.1"/>
</dbReference>
<accession>C4FPP2</accession>
<name>C4FPP2_9FIRM</name>
<evidence type="ECO:0000256" key="3">
    <source>
        <dbReference type="ARBA" id="ARBA00023125"/>
    </source>
</evidence>
<evidence type="ECO:0000256" key="2">
    <source>
        <dbReference type="ARBA" id="ARBA00022747"/>
    </source>
</evidence>
<proteinExistence type="inferred from homology"/>
<evidence type="ECO:0000259" key="4">
    <source>
        <dbReference type="Pfam" id="PF01420"/>
    </source>
</evidence>
<dbReference type="AlphaFoldDB" id="C4FPP2"/>
<keyword evidence="2" id="KW-0680">Restriction system</keyword>
<reference evidence="5" key="1">
    <citation type="submission" date="2009-04" db="EMBL/GenBank/DDBJ databases">
        <authorList>
            <person name="Weinstock G."/>
            <person name="Sodergren E."/>
            <person name="Clifton S."/>
            <person name="Fulton L."/>
            <person name="Fulton B."/>
            <person name="Courtney L."/>
            <person name="Fronick C."/>
            <person name="Harrison M."/>
            <person name="Strong C."/>
            <person name="Farmer C."/>
            <person name="Delahaunty K."/>
            <person name="Markovic C."/>
            <person name="Hall O."/>
            <person name="Minx P."/>
            <person name="Tomlinson C."/>
            <person name="Mitreva M."/>
            <person name="Nelson J."/>
            <person name="Hou S."/>
            <person name="Wollam A."/>
            <person name="Pepin K.H."/>
            <person name="Johnson M."/>
            <person name="Bhonagiri V."/>
            <person name="Nash W.E."/>
            <person name="Warren W."/>
            <person name="Chinwalla A."/>
            <person name="Mardis E.R."/>
            <person name="Wilson R.K."/>
        </authorList>
    </citation>
    <scope>NUCLEOTIDE SEQUENCE [LARGE SCALE GENOMIC DNA]</scope>
    <source>
        <strain evidence="5">ATCC 17748</strain>
    </source>
</reference>
<dbReference type="CDD" id="cd17517">
    <property type="entry name" value="RMtype1_S_EcoKI_StySPI-TRD2-CR2_like"/>
    <property type="match status" value="1"/>
</dbReference>
<dbReference type="InterPro" id="IPR044946">
    <property type="entry name" value="Restrct_endonuc_typeI_TRD_sf"/>
</dbReference>
<dbReference type="PANTHER" id="PTHR30408:SF13">
    <property type="entry name" value="TYPE I RESTRICTION ENZYME HINDI SPECIFICITY SUBUNIT"/>
    <property type="match status" value="1"/>
</dbReference>
<dbReference type="EMBL" id="ACIK02000008">
    <property type="protein sequence ID" value="EEP65780.1"/>
    <property type="molecule type" value="Genomic_DNA"/>
</dbReference>
<dbReference type="Gene3D" id="3.90.220.20">
    <property type="entry name" value="DNA methylase specificity domains"/>
    <property type="match status" value="2"/>
</dbReference>
<feature type="domain" description="Type I restriction modification DNA specificity" evidence="4">
    <location>
        <begin position="240"/>
        <end position="395"/>
    </location>
</feature>
<dbReference type="InterPro" id="IPR052021">
    <property type="entry name" value="Type-I_RS_S_subunit"/>
</dbReference>